<evidence type="ECO:0000256" key="3">
    <source>
        <dbReference type="ARBA" id="ARBA00022530"/>
    </source>
</evidence>
<dbReference type="SMART" id="SM00209">
    <property type="entry name" value="TSP1"/>
    <property type="match status" value="2"/>
</dbReference>
<evidence type="ECO:0000256" key="7">
    <source>
        <dbReference type="PIRSR" id="PIRSR613273-2"/>
    </source>
</evidence>
<comment type="caution">
    <text evidence="13">The sequence shown here is derived from an EMBL/GenBank/DDBJ whole genome shotgun (WGS) entry which is preliminary data.</text>
</comment>
<protein>
    <submittedName>
        <fullName evidence="13">A disintegrin and metalloproteinase with thrombospondin motifs 18</fullName>
    </submittedName>
</protein>
<feature type="binding site" evidence="7 9">
    <location>
        <position position="372"/>
    </location>
    <ligand>
        <name>Zn(2+)</name>
        <dbReference type="ChEBI" id="CHEBI:29105"/>
        <note>catalytic</note>
    </ligand>
</feature>
<feature type="binding site" evidence="7">
    <location>
        <position position="427"/>
    </location>
    <ligand>
        <name>Ca(2+)</name>
        <dbReference type="ChEBI" id="CHEBI:29108"/>
        <label>1</label>
    </ligand>
</feature>
<feature type="binding site" evidence="7">
    <location>
        <position position="424"/>
    </location>
    <ligand>
        <name>Ca(2+)</name>
        <dbReference type="ChEBI" id="CHEBI:29108"/>
        <label>1</label>
    </ligand>
</feature>
<dbReference type="Pfam" id="PF13688">
    <property type="entry name" value="Reprolysin_5"/>
    <property type="match status" value="1"/>
</dbReference>
<feature type="region of interest" description="Disordered" evidence="10">
    <location>
        <begin position="901"/>
        <end position="936"/>
    </location>
</feature>
<feature type="disulfide bond" evidence="8">
    <location>
        <begin position="504"/>
        <end position="542"/>
    </location>
</feature>
<evidence type="ECO:0000256" key="1">
    <source>
        <dbReference type="ARBA" id="ARBA00004498"/>
    </source>
</evidence>
<evidence type="ECO:0000256" key="4">
    <source>
        <dbReference type="ARBA" id="ARBA00023157"/>
    </source>
</evidence>
<dbReference type="SUPFAM" id="SSF55486">
    <property type="entry name" value="Metalloproteases ('zincins'), catalytic domain"/>
    <property type="match status" value="1"/>
</dbReference>
<dbReference type="GO" id="GO:0031012">
    <property type="term" value="C:extracellular matrix"/>
    <property type="evidence" value="ECO:0007669"/>
    <property type="project" value="TreeGrafter"/>
</dbReference>
<feature type="domain" description="Peptidase M12B" evidence="12">
    <location>
        <begin position="229"/>
        <end position="428"/>
    </location>
</feature>
<dbReference type="GO" id="GO:0004222">
    <property type="term" value="F:metalloendopeptidase activity"/>
    <property type="evidence" value="ECO:0007669"/>
    <property type="project" value="InterPro"/>
</dbReference>
<dbReference type="SUPFAM" id="SSF82895">
    <property type="entry name" value="TSP-1 type 1 repeat"/>
    <property type="match status" value="2"/>
</dbReference>
<feature type="disulfide bond" evidence="8">
    <location>
        <begin position="384"/>
        <end position="407"/>
    </location>
</feature>
<evidence type="ECO:0000256" key="9">
    <source>
        <dbReference type="PROSITE-ProRule" id="PRU00276"/>
    </source>
</evidence>
<feature type="binding site" evidence="7">
    <location>
        <position position="232"/>
    </location>
    <ligand>
        <name>Ca(2+)</name>
        <dbReference type="ChEBI" id="CHEBI:29108"/>
        <label>1</label>
    </ligand>
</feature>
<proteinExistence type="predicted"/>
<dbReference type="InterPro" id="IPR000884">
    <property type="entry name" value="TSP1_rpt"/>
</dbReference>
<dbReference type="GO" id="GO:0006508">
    <property type="term" value="P:proteolysis"/>
    <property type="evidence" value="ECO:0007669"/>
    <property type="project" value="InterPro"/>
</dbReference>
<keyword evidence="5" id="KW-0325">Glycoprotein</keyword>
<dbReference type="Pfam" id="PF19030">
    <property type="entry name" value="TSP1_ADAMTS"/>
    <property type="match status" value="1"/>
</dbReference>
<evidence type="ECO:0000313" key="14">
    <source>
        <dbReference type="Proteomes" id="UP001249851"/>
    </source>
</evidence>
<dbReference type="InterPro" id="IPR045371">
    <property type="entry name" value="ADAMTS_CR_3"/>
</dbReference>
<dbReference type="PROSITE" id="PS50092">
    <property type="entry name" value="TSP1"/>
    <property type="match status" value="2"/>
</dbReference>
<dbReference type="Gene3D" id="2.60.120.830">
    <property type="match status" value="1"/>
</dbReference>
<reference evidence="13" key="2">
    <citation type="journal article" date="2023" name="Science">
        <title>Genomic signatures of disease resistance in endangered staghorn corals.</title>
        <authorList>
            <person name="Vollmer S.V."/>
            <person name="Selwyn J.D."/>
            <person name="Despard B.A."/>
            <person name="Roesel C.L."/>
        </authorList>
    </citation>
    <scope>NUCLEOTIDE SEQUENCE</scope>
    <source>
        <strain evidence="13">K2</strain>
    </source>
</reference>
<feature type="disulfide bond" evidence="8">
    <location>
        <begin position="347"/>
        <end position="424"/>
    </location>
</feature>
<dbReference type="GO" id="GO:0030198">
    <property type="term" value="P:extracellular matrix organization"/>
    <property type="evidence" value="ECO:0007669"/>
    <property type="project" value="InterPro"/>
</dbReference>
<keyword evidence="3" id="KW-0272">Extracellular matrix</keyword>
<feature type="binding site" evidence="7">
    <location>
        <position position="427"/>
    </location>
    <ligand>
        <name>Ca(2+)</name>
        <dbReference type="ChEBI" id="CHEBI:29108"/>
        <label>2</label>
    </ligand>
</feature>
<feature type="binding site" evidence="7">
    <location>
        <position position="325"/>
    </location>
    <ligand>
        <name>Ca(2+)</name>
        <dbReference type="ChEBI" id="CHEBI:29108"/>
        <label>1</label>
    </ligand>
</feature>
<dbReference type="InterPro" id="IPR024079">
    <property type="entry name" value="MetalloPept_cat_dom_sf"/>
</dbReference>
<keyword evidence="7 9" id="KW-0479">Metal-binding</keyword>
<reference evidence="13" key="1">
    <citation type="journal article" date="2023" name="G3 (Bethesda)">
        <title>Whole genome assembly and annotation of the endangered Caribbean coral Acropora cervicornis.</title>
        <authorList>
            <person name="Selwyn J.D."/>
            <person name="Vollmer S.V."/>
        </authorList>
    </citation>
    <scope>NUCLEOTIDE SEQUENCE</scope>
    <source>
        <strain evidence="13">K2</strain>
    </source>
</reference>
<evidence type="ECO:0000256" key="5">
    <source>
        <dbReference type="ARBA" id="ARBA00023180"/>
    </source>
</evidence>
<dbReference type="InterPro" id="IPR013273">
    <property type="entry name" value="ADAMTS/ADAMTS-like"/>
</dbReference>
<organism evidence="13 14">
    <name type="scientific">Acropora cervicornis</name>
    <name type="common">Staghorn coral</name>
    <dbReference type="NCBI Taxonomy" id="6130"/>
    <lineage>
        <taxon>Eukaryota</taxon>
        <taxon>Metazoa</taxon>
        <taxon>Cnidaria</taxon>
        <taxon>Anthozoa</taxon>
        <taxon>Hexacorallia</taxon>
        <taxon>Scleractinia</taxon>
        <taxon>Astrocoeniina</taxon>
        <taxon>Acroporidae</taxon>
        <taxon>Acropora</taxon>
    </lineage>
</organism>
<feature type="signal peptide" evidence="11">
    <location>
        <begin position="1"/>
        <end position="23"/>
    </location>
</feature>
<dbReference type="PANTHER" id="PTHR13723">
    <property type="entry name" value="ADAMTS A DISINTEGRIN AND METALLOPROTEASE WITH THROMBOSPONDIN MOTIFS PROTEASE"/>
    <property type="match status" value="1"/>
</dbReference>
<name>A0AAD9R5S0_ACRCE</name>
<dbReference type="InterPro" id="IPR002870">
    <property type="entry name" value="Peptidase_M12B_N"/>
</dbReference>
<dbReference type="Pfam" id="PF01562">
    <property type="entry name" value="Pep_M12B_propep"/>
    <property type="match status" value="1"/>
</dbReference>
<evidence type="ECO:0000256" key="6">
    <source>
        <dbReference type="PIRSR" id="PIRSR613273-1"/>
    </source>
</evidence>
<dbReference type="InterPro" id="IPR001590">
    <property type="entry name" value="Peptidase_M12B"/>
</dbReference>
<evidence type="ECO:0000256" key="10">
    <source>
        <dbReference type="SAM" id="MobiDB-lite"/>
    </source>
</evidence>
<keyword evidence="7" id="KW-0106">Calcium</keyword>
<keyword evidence="13" id="KW-0378">Hydrolase</keyword>
<evidence type="ECO:0000256" key="11">
    <source>
        <dbReference type="SAM" id="SignalP"/>
    </source>
</evidence>
<evidence type="ECO:0000313" key="13">
    <source>
        <dbReference type="EMBL" id="KAK2573570.1"/>
    </source>
</evidence>
<feature type="disulfide bond" evidence="8">
    <location>
        <begin position="515"/>
        <end position="527"/>
    </location>
</feature>
<evidence type="ECO:0000256" key="8">
    <source>
        <dbReference type="PIRSR" id="PIRSR613273-3"/>
    </source>
</evidence>
<dbReference type="Pfam" id="PF05986">
    <property type="entry name" value="ADAMTS_spacer1"/>
    <property type="match status" value="1"/>
</dbReference>
<dbReference type="PRINTS" id="PR01857">
    <property type="entry name" value="ADAMTSFAMILY"/>
</dbReference>
<keyword evidence="13" id="KW-0482">Metalloprotease</keyword>
<keyword evidence="4 8" id="KW-1015">Disulfide bond</keyword>
<accession>A0AAD9R5S0</accession>
<dbReference type="PANTHER" id="PTHR13723:SF200">
    <property type="entry name" value="ADAM METALLOPEPTIDASE WITH THROMBOSPONDIN TYPE 1 MOTIF B, ISOFORM B"/>
    <property type="match status" value="1"/>
</dbReference>
<feature type="disulfide bond" evidence="8">
    <location>
        <begin position="500"/>
        <end position="537"/>
    </location>
</feature>
<comment type="cofactor">
    <cofactor evidence="7">
        <name>Zn(2+)</name>
        <dbReference type="ChEBI" id="CHEBI:29105"/>
    </cofactor>
    <text evidence="7">Binds 1 zinc ion per subunit.</text>
</comment>
<feature type="binding site" description="in inhibited form" evidence="7">
    <location>
        <position position="201"/>
    </location>
    <ligand>
        <name>Zn(2+)</name>
        <dbReference type="ChEBI" id="CHEBI:29105"/>
        <note>catalytic</note>
    </ligand>
</feature>
<keyword evidence="2" id="KW-0964">Secreted</keyword>
<feature type="binding site" evidence="7">
    <location>
        <position position="318"/>
    </location>
    <ligand>
        <name>Ca(2+)</name>
        <dbReference type="ChEBI" id="CHEBI:29108"/>
        <label>2</label>
    </ligand>
</feature>
<evidence type="ECO:0000259" key="12">
    <source>
        <dbReference type="PROSITE" id="PS50215"/>
    </source>
</evidence>
<keyword evidence="14" id="KW-1185">Reference proteome</keyword>
<dbReference type="GO" id="GO:0046872">
    <property type="term" value="F:metal ion binding"/>
    <property type="evidence" value="ECO:0007669"/>
    <property type="project" value="UniProtKB-KW"/>
</dbReference>
<dbReference type="InterPro" id="IPR036383">
    <property type="entry name" value="TSP1_rpt_sf"/>
</dbReference>
<dbReference type="Gene3D" id="2.20.100.10">
    <property type="entry name" value="Thrombospondin type-1 (TSP1) repeat"/>
    <property type="match status" value="2"/>
</dbReference>
<dbReference type="Gene3D" id="3.40.390.10">
    <property type="entry name" value="Collagenase (Catalytic Domain)"/>
    <property type="match status" value="1"/>
</dbReference>
<dbReference type="FunFam" id="2.20.100.10:FF:000001">
    <property type="entry name" value="semaphorin-5A isoform X1"/>
    <property type="match status" value="1"/>
</dbReference>
<feature type="binding site" evidence="7">
    <location>
        <position position="232"/>
    </location>
    <ligand>
        <name>Ca(2+)</name>
        <dbReference type="ChEBI" id="CHEBI:29108"/>
        <label>2</label>
    </ligand>
</feature>
<dbReference type="AlphaFoldDB" id="A0AAD9R5S0"/>
<feature type="active site" evidence="6 9">
    <location>
        <position position="369"/>
    </location>
</feature>
<gene>
    <name evidence="13" type="ORF">P5673_001240</name>
</gene>
<feature type="binding site" evidence="7 9">
    <location>
        <position position="368"/>
    </location>
    <ligand>
        <name>Zn(2+)</name>
        <dbReference type="ChEBI" id="CHEBI:29105"/>
        <note>catalytic</note>
    </ligand>
</feature>
<keyword evidence="7 9" id="KW-0862">Zinc</keyword>
<keyword evidence="11" id="KW-0732">Signal</keyword>
<dbReference type="InterPro" id="IPR010294">
    <property type="entry name" value="ADAMTS_spacer1"/>
</dbReference>
<feature type="region of interest" description="Disordered" evidence="10">
    <location>
        <begin position="200"/>
        <end position="221"/>
    </location>
</feature>
<feature type="chain" id="PRO_5042041356" evidence="11">
    <location>
        <begin position="24"/>
        <end position="964"/>
    </location>
</feature>
<dbReference type="Proteomes" id="UP001249851">
    <property type="component" value="Unassembled WGS sequence"/>
</dbReference>
<dbReference type="PROSITE" id="PS50215">
    <property type="entry name" value="ADAM_MEPRO"/>
    <property type="match status" value="1"/>
</dbReference>
<dbReference type="Pfam" id="PF19236">
    <property type="entry name" value="ADAMTS_CR_3"/>
    <property type="match status" value="1"/>
</dbReference>
<feature type="binding site" evidence="7 9">
    <location>
        <position position="378"/>
    </location>
    <ligand>
        <name>Zn(2+)</name>
        <dbReference type="ChEBI" id="CHEBI:29105"/>
        <note>catalytic</note>
    </ligand>
</feature>
<dbReference type="Pfam" id="PF00090">
    <property type="entry name" value="TSP_1"/>
    <property type="match status" value="1"/>
</dbReference>
<comment type="caution">
    <text evidence="9">Lacks conserved residue(s) required for the propagation of feature annotation.</text>
</comment>
<dbReference type="InterPro" id="IPR050439">
    <property type="entry name" value="ADAMTS_ADAMTS-like"/>
</dbReference>
<feature type="compositionally biased region" description="Low complexity" evidence="10">
    <location>
        <begin position="904"/>
        <end position="933"/>
    </location>
</feature>
<evidence type="ECO:0000256" key="2">
    <source>
        <dbReference type="ARBA" id="ARBA00022525"/>
    </source>
</evidence>
<sequence>MRHLLRLWSVVVSLTVIENTVGAGKRNAKKDLHHHMTKREVAYFFGVKDHSKIPEYDVVIPLETEPNGRTVSRFRRRKRSVARPDVLHYRLHAFGTRLQLKMKRNKRLMAPNLVVETHHGGGMVTTRPVPKNKFYLGKVSSDLDSLVALRSNRGLTGMIRTFGEVLLVQPLSKHLAKRLRKRSNSVPHLIYKLSASKESKCGSQTEESGKERSINPRKRRSANESSDFRYLEAALIVSQPFVDKYHPNKFSTILLVMANMVAAMFQDPSIGKYPVYYVVNKIFHIQNKRELGFKDTDGISFKLNKISDWSRKFMSKSDTDPEHFDVFSYITDKTGGVSGLAQLFKMCKPGNGNLNQDIGLQTAFAIAHETGHNMNVGHDSPSNCPGGPFIMSSVTPSGVNASRWSSCSRVKFESMLKSRSTWTCLNDVPFDILNYNLSSLYQDKLPGEIFDGNSQCEMMYGDSWTISGYQQWCIGGVCEDNGKKRMPGGWSSWSLSHSTCTRSCGGGVQYRTRSCNNPLPMNDGKPCEGPAKMWRICNLGLCPSSSPTFRAVQCSQRKPGSIPWRPTGCNLYCRIGPSVYPRGIVEDGTRCHSDPSNLDVCIEGQCRRVGCDSVIDSNALVDRCGICGGDGECMAKSKEMYVLFLLSPGPENADLIATLPVGTTDVLFQITKSTQNYLGLQANDGTYLVGGHMPLQTQTVTSAGTTITYKKKNNKPELSFAGPTNAVLKVVLEMRRSNTNGGLSHGRPVLLRIRTRSMRCVTSDDQSPASDKACAGVNKPAAQEQCSPKNCTSKWLTTPWSDCSKSCGNGKQTRSVECVMYVNPTEYVLSNQCSEGNKPVVPDTSKSCNSFVCFPEWDTKEGLNREDCGEPIDPKTLSCYRINERGEKTMVSPIMCRFKPKPTRLPCTTPSTPSSPSNPRPSSTPRSRVSQSTVKKGGHAIQTKCSVLITLLVLLLHITEATTY</sequence>
<dbReference type="EMBL" id="JARQWQ010000002">
    <property type="protein sequence ID" value="KAK2573570.1"/>
    <property type="molecule type" value="Genomic_DNA"/>
</dbReference>
<comment type="subcellular location">
    <subcellularLocation>
        <location evidence="1">Secreted</location>
        <location evidence="1">Extracellular space</location>
        <location evidence="1">Extracellular matrix</location>
    </subcellularLocation>
</comment>
<keyword evidence="13" id="KW-0645">Protease</keyword>
<feature type="binding site" evidence="7">
    <location>
        <position position="318"/>
    </location>
    <ligand>
        <name>Ca(2+)</name>
        <dbReference type="ChEBI" id="CHEBI:29108"/>
        <label>1</label>
    </ligand>
</feature>